<proteinExistence type="predicted"/>
<dbReference type="PANTHER" id="PTHR33240">
    <property type="entry name" value="OS08G0508500 PROTEIN"/>
    <property type="match status" value="1"/>
</dbReference>
<sequence length="128" mass="13979">MELGDTPLEPVGTSCTALQEKVVHPLGQILLPLSLGAEPTRKTKMICFLIVDIPSAYNVILSRSILNAFQAVASIYHMKLKFPIGAGVGEVRGDQYVARKCYVESIKRGNQKDMEVNPPSREKGKGPI</sequence>
<protein>
    <submittedName>
        <fullName evidence="1">Uncharacterized protein</fullName>
    </submittedName>
</protein>
<name>A0AAW2RDL2_SESRA</name>
<evidence type="ECO:0000313" key="1">
    <source>
        <dbReference type="EMBL" id="KAL0378292.1"/>
    </source>
</evidence>
<reference evidence="1" key="2">
    <citation type="journal article" date="2024" name="Plant">
        <title>Genomic evolution and insights into agronomic trait innovations of Sesamum species.</title>
        <authorList>
            <person name="Miao H."/>
            <person name="Wang L."/>
            <person name="Qu L."/>
            <person name="Liu H."/>
            <person name="Sun Y."/>
            <person name="Le M."/>
            <person name="Wang Q."/>
            <person name="Wei S."/>
            <person name="Zheng Y."/>
            <person name="Lin W."/>
            <person name="Duan Y."/>
            <person name="Cao H."/>
            <person name="Xiong S."/>
            <person name="Wang X."/>
            <person name="Wei L."/>
            <person name="Li C."/>
            <person name="Ma Q."/>
            <person name="Ju M."/>
            <person name="Zhao R."/>
            <person name="Li G."/>
            <person name="Mu C."/>
            <person name="Tian Q."/>
            <person name="Mei H."/>
            <person name="Zhang T."/>
            <person name="Gao T."/>
            <person name="Zhang H."/>
        </authorList>
    </citation>
    <scope>NUCLEOTIDE SEQUENCE</scope>
    <source>
        <strain evidence="1">G02</strain>
    </source>
</reference>
<gene>
    <name evidence="1" type="ORF">Sradi_3134700</name>
</gene>
<dbReference type="EMBL" id="JACGWJ010000013">
    <property type="protein sequence ID" value="KAL0378292.1"/>
    <property type="molecule type" value="Genomic_DNA"/>
</dbReference>
<comment type="caution">
    <text evidence="1">The sequence shown here is derived from an EMBL/GenBank/DDBJ whole genome shotgun (WGS) entry which is preliminary data.</text>
</comment>
<dbReference type="AlphaFoldDB" id="A0AAW2RDL2"/>
<reference evidence="1" key="1">
    <citation type="submission" date="2020-06" db="EMBL/GenBank/DDBJ databases">
        <authorList>
            <person name="Li T."/>
            <person name="Hu X."/>
            <person name="Zhang T."/>
            <person name="Song X."/>
            <person name="Zhang H."/>
            <person name="Dai N."/>
            <person name="Sheng W."/>
            <person name="Hou X."/>
            <person name="Wei L."/>
        </authorList>
    </citation>
    <scope>NUCLEOTIDE SEQUENCE</scope>
    <source>
        <strain evidence="1">G02</strain>
        <tissue evidence="1">Leaf</tissue>
    </source>
</reference>
<accession>A0AAW2RDL2</accession>
<dbReference type="PANTHER" id="PTHR33240:SF8">
    <property type="entry name" value="OS03G0439900 PROTEIN"/>
    <property type="match status" value="1"/>
</dbReference>
<organism evidence="1">
    <name type="scientific">Sesamum radiatum</name>
    <name type="common">Black benniseed</name>
    <dbReference type="NCBI Taxonomy" id="300843"/>
    <lineage>
        <taxon>Eukaryota</taxon>
        <taxon>Viridiplantae</taxon>
        <taxon>Streptophyta</taxon>
        <taxon>Embryophyta</taxon>
        <taxon>Tracheophyta</taxon>
        <taxon>Spermatophyta</taxon>
        <taxon>Magnoliopsida</taxon>
        <taxon>eudicotyledons</taxon>
        <taxon>Gunneridae</taxon>
        <taxon>Pentapetalae</taxon>
        <taxon>asterids</taxon>
        <taxon>lamiids</taxon>
        <taxon>Lamiales</taxon>
        <taxon>Pedaliaceae</taxon>
        <taxon>Sesamum</taxon>
    </lineage>
</organism>